<dbReference type="GO" id="GO:0006635">
    <property type="term" value="P:fatty acid beta-oxidation"/>
    <property type="evidence" value="ECO:0007669"/>
    <property type="project" value="TreeGrafter"/>
</dbReference>
<dbReference type="RefSeq" id="WP_127759697.1">
    <property type="nucleotide sequence ID" value="NZ_CP026095.1"/>
</dbReference>
<evidence type="ECO:0000256" key="13">
    <source>
        <dbReference type="RuleBase" id="RU003707"/>
    </source>
</evidence>
<dbReference type="EMBL" id="CP026095">
    <property type="protein sequence ID" value="AZV42160.1"/>
    <property type="molecule type" value="Genomic_DNA"/>
</dbReference>
<dbReference type="InterPro" id="IPR029045">
    <property type="entry name" value="ClpP/crotonase-like_dom_sf"/>
</dbReference>
<comment type="subcellular location">
    <subcellularLocation>
        <location evidence="1">Cytoplasm</location>
        <location evidence="1">Cytosol</location>
    </subcellularLocation>
</comment>
<comment type="catalytic activity">
    <reaction evidence="11">
        <text>(S)-methylmalonyl-CoA + H(+) = propanoyl-CoA + CO2</text>
        <dbReference type="Rhea" id="RHEA:61340"/>
        <dbReference type="ChEBI" id="CHEBI:15378"/>
        <dbReference type="ChEBI" id="CHEBI:16526"/>
        <dbReference type="ChEBI" id="CHEBI:57327"/>
        <dbReference type="ChEBI" id="CHEBI:57392"/>
        <dbReference type="EC" id="4.1.1.94"/>
    </reaction>
    <physiologicalReaction direction="left-to-right" evidence="11">
        <dbReference type="Rhea" id="RHEA:61341"/>
    </physiologicalReaction>
</comment>
<dbReference type="SUPFAM" id="SSF52096">
    <property type="entry name" value="ClpP/crotonase"/>
    <property type="match status" value="1"/>
</dbReference>
<evidence type="ECO:0000256" key="2">
    <source>
        <dbReference type="ARBA" id="ARBA00005254"/>
    </source>
</evidence>
<evidence type="ECO:0000256" key="6">
    <source>
        <dbReference type="ARBA" id="ARBA00036541"/>
    </source>
</evidence>
<dbReference type="InterPro" id="IPR001753">
    <property type="entry name" value="Enoyl-CoA_hydra/iso"/>
</dbReference>
<evidence type="ECO:0000256" key="12">
    <source>
        <dbReference type="ARBA" id="ARBA00056546"/>
    </source>
</evidence>
<dbReference type="Gene3D" id="3.90.226.10">
    <property type="entry name" value="2-enoyl-CoA Hydratase, Chain A, domain 1"/>
    <property type="match status" value="1"/>
</dbReference>
<dbReference type="PANTHER" id="PTHR11941">
    <property type="entry name" value="ENOYL-COA HYDRATASE-RELATED"/>
    <property type="match status" value="1"/>
</dbReference>
<comment type="similarity">
    <text evidence="2 13">Belongs to the enoyl-CoA hydratase/isomerase family.</text>
</comment>
<organism evidence="14 15">
    <name type="scientific">Peribacillus asahii</name>
    <dbReference type="NCBI Taxonomy" id="228899"/>
    <lineage>
        <taxon>Bacteria</taxon>
        <taxon>Bacillati</taxon>
        <taxon>Bacillota</taxon>
        <taxon>Bacilli</taxon>
        <taxon>Bacillales</taxon>
        <taxon>Bacillaceae</taxon>
        <taxon>Peribacillus</taxon>
    </lineage>
</organism>
<dbReference type="GO" id="GO:0004492">
    <property type="term" value="F:methyl/ethyl malonyl-CoA decarboxylase activity"/>
    <property type="evidence" value="ECO:0007669"/>
    <property type="project" value="UniProtKB-EC"/>
</dbReference>
<comment type="function">
    <text evidence="12">Decarboxylates ethylmalonyl-CoA, a potentially toxic metabolite, to form butyryl-CoA, suggesting it might be involved in metabolite proofreading. Acts preferentially on (S)-ethylmalonyl-CoA but also has some activity on the (R)-isomer. Also has methylmalonyl-CoA decarboxylase activity at lower level.</text>
</comment>
<evidence type="ECO:0000256" key="9">
    <source>
        <dbReference type="ARBA" id="ARBA00042052"/>
    </source>
</evidence>
<evidence type="ECO:0000256" key="11">
    <source>
        <dbReference type="ARBA" id="ARBA00047446"/>
    </source>
</evidence>
<evidence type="ECO:0000313" key="14">
    <source>
        <dbReference type="EMBL" id="AZV42160.1"/>
    </source>
</evidence>
<dbReference type="PANTHER" id="PTHR11941:SF27">
    <property type="entry name" value="ETHYLMALONYL-COA DECARBOXYLASE"/>
    <property type="match status" value="1"/>
</dbReference>
<evidence type="ECO:0000256" key="10">
    <source>
        <dbReference type="ARBA" id="ARBA00042182"/>
    </source>
</evidence>
<dbReference type="CDD" id="cd06558">
    <property type="entry name" value="crotonase-like"/>
    <property type="match status" value="1"/>
</dbReference>
<evidence type="ECO:0000256" key="1">
    <source>
        <dbReference type="ARBA" id="ARBA00004514"/>
    </source>
</evidence>
<dbReference type="Pfam" id="PF00378">
    <property type="entry name" value="ECH_1"/>
    <property type="match status" value="1"/>
</dbReference>
<keyword evidence="3" id="KW-0963">Cytoplasm</keyword>
<dbReference type="AlphaFoldDB" id="A0A3T0KP41"/>
<name>A0A3T0KP41_9BACI</name>
<sequence length="254" mass="28209">MSQTVLVEKNERGYMKIILHRPEKRNAVSYQLMEEFEAALDQAAQDNDVKVVVITGYGDRAFCSGGDLAEFHSLYTEEESYGMLSKMGAILYKLAVFKKPTIALLNGSAVGGGCEIASACDFRLAKSGVKLGFVQASLGITTGWGGASILLEKIPYQSAMKLLLNGTIYTAEAAKELGFIDEVIQGDLEEWERFVDTILTREVGVLMAYKNLLINKWEETDLKGRMEMESRQCAKLWETDAHHQAVDSFLNKTK</sequence>
<comment type="catalytic activity">
    <reaction evidence="5">
        <text>(2S)-ethylmalonyl-CoA + H(+) = butanoyl-CoA + CO2</text>
        <dbReference type="Rhea" id="RHEA:32131"/>
        <dbReference type="ChEBI" id="CHEBI:15378"/>
        <dbReference type="ChEBI" id="CHEBI:16526"/>
        <dbReference type="ChEBI" id="CHEBI:57371"/>
        <dbReference type="ChEBI" id="CHEBI:60909"/>
        <dbReference type="EC" id="4.1.1.94"/>
    </reaction>
    <physiologicalReaction direction="left-to-right" evidence="5">
        <dbReference type="Rhea" id="RHEA:32132"/>
    </physiologicalReaction>
</comment>
<comment type="catalytic activity">
    <reaction evidence="6">
        <text>(2R)-ethylmalonyl-CoA + H(+) = butanoyl-CoA + CO2</text>
        <dbReference type="Rhea" id="RHEA:59540"/>
        <dbReference type="ChEBI" id="CHEBI:15378"/>
        <dbReference type="ChEBI" id="CHEBI:16526"/>
        <dbReference type="ChEBI" id="CHEBI:57371"/>
        <dbReference type="ChEBI" id="CHEBI:85316"/>
        <dbReference type="EC" id="4.1.1.94"/>
    </reaction>
    <physiologicalReaction direction="left-to-right" evidence="6">
        <dbReference type="Rhea" id="RHEA:59541"/>
    </physiologicalReaction>
</comment>
<dbReference type="InterPro" id="IPR018376">
    <property type="entry name" value="Enoyl-CoA_hyd/isom_CS"/>
</dbReference>
<evidence type="ECO:0000256" key="5">
    <source>
        <dbReference type="ARBA" id="ARBA00036343"/>
    </source>
</evidence>
<dbReference type="KEGG" id="pasa:BAOM_1550"/>
<reference evidence="14 15" key="1">
    <citation type="submission" date="2018-01" db="EMBL/GenBank/DDBJ databases">
        <title>Bacillus asahii Genome sequencing and assembly.</title>
        <authorList>
            <person name="Jiang H."/>
            <person name="Feng Y."/>
            <person name="Zhao F."/>
            <person name="Lin X."/>
        </authorList>
    </citation>
    <scope>NUCLEOTIDE SEQUENCE [LARGE SCALE GENOMIC DNA]</scope>
    <source>
        <strain evidence="14 15">OM18</strain>
    </source>
</reference>
<dbReference type="EC" id="4.1.1.94" evidence="7"/>
<dbReference type="OrthoDB" id="9775794at2"/>
<accession>A0A3T0KP41</accession>
<keyword evidence="4" id="KW-0456">Lyase</keyword>
<evidence type="ECO:0000313" key="15">
    <source>
        <dbReference type="Proteomes" id="UP000283095"/>
    </source>
</evidence>
<proteinExistence type="inferred from homology"/>
<evidence type="ECO:0000256" key="4">
    <source>
        <dbReference type="ARBA" id="ARBA00023239"/>
    </source>
</evidence>
<evidence type="ECO:0000256" key="8">
    <source>
        <dbReference type="ARBA" id="ARBA00039903"/>
    </source>
</evidence>
<dbReference type="Proteomes" id="UP000283095">
    <property type="component" value="Chromosome"/>
</dbReference>
<evidence type="ECO:0000256" key="7">
    <source>
        <dbReference type="ARBA" id="ARBA00038883"/>
    </source>
</evidence>
<evidence type="ECO:0000256" key="3">
    <source>
        <dbReference type="ARBA" id="ARBA00022490"/>
    </source>
</evidence>
<gene>
    <name evidence="14" type="ORF">BAOM_1550</name>
</gene>
<protein>
    <recommendedName>
        <fullName evidence="8">Ethylmalonyl-CoA decarboxylase</fullName>
        <ecNumber evidence="7">4.1.1.94</ecNumber>
    </recommendedName>
    <alternativeName>
        <fullName evidence="10">Enoyl-CoA hydratase domain-containing protein 1</fullName>
    </alternativeName>
    <alternativeName>
        <fullName evidence="9">Methylmalonyl-CoA decarboxylase</fullName>
    </alternativeName>
</protein>
<dbReference type="GO" id="GO:0005829">
    <property type="term" value="C:cytosol"/>
    <property type="evidence" value="ECO:0007669"/>
    <property type="project" value="UniProtKB-SubCell"/>
</dbReference>
<dbReference type="PROSITE" id="PS00166">
    <property type="entry name" value="ENOYL_COA_HYDRATASE"/>
    <property type="match status" value="1"/>
</dbReference>